<reference evidence="1 2" key="1">
    <citation type="journal article" date="2018" name="New Phytol.">
        <title>Phylogenomics of Endogonaceae and evolution of mycorrhizas within Mucoromycota.</title>
        <authorList>
            <person name="Chang Y."/>
            <person name="Desiro A."/>
            <person name="Na H."/>
            <person name="Sandor L."/>
            <person name="Lipzen A."/>
            <person name="Clum A."/>
            <person name="Barry K."/>
            <person name="Grigoriev I.V."/>
            <person name="Martin F.M."/>
            <person name="Stajich J.E."/>
            <person name="Smith M.E."/>
            <person name="Bonito G."/>
            <person name="Spatafora J.W."/>
        </authorList>
    </citation>
    <scope>NUCLEOTIDE SEQUENCE [LARGE SCALE GENOMIC DNA]</scope>
    <source>
        <strain evidence="1 2">GMNB39</strain>
    </source>
</reference>
<name>A0A433D688_9FUNG</name>
<evidence type="ECO:0000313" key="2">
    <source>
        <dbReference type="Proteomes" id="UP000268093"/>
    </source>
</evidence>
<protein>
    <submittedName>
        <fullName evidence="1">Uncharacterized protein</fullName>
    </submittedName>
</protein>
<dbReference type="EMBL" id="RBNI01005978">
    <property type="protein sequence ID" value="RUP46350.1"/>
    <property type="molecule type" value="Genomic_DNA"/>
</dbReference>
<dbReference type="PANTHER" id="PTHR47839">
    <property type="entry name" value="DOMAIN PROTEIN, PUTATIVE (AFU_ORTHOLOGUE AFUA_6G04830)-RELATED"/>
    <property type="match status" value="1"/>
</dbReference>
<evidence type="ECO:0000313" key="1">
    <source>
        <dbReference type="EMBL" id="RUP46350.1"/>
    </source>
</evidence>
<organism evidence="1 2">
    <name type="scientific">Jimgerdemannia flammicorona</name>
    <dbReference type="NCBI Taxonomy" id="994334"/>
    <lineage>
        <taxon>Eukaryota</taxon>
        <taxon>Fungi</taxon>
        <taxon>Fungi incertae sedis</taxon>
        <taxon>Mucoromycota</taxon>
        <taxon>Mucoromycotina</taxon>
        <taxon>Endogonomycetes</taxon>
        <taxon>Endogonales</taxon>
        <taxon>Endogonaceae</taxon>
        <taxon>Jimgerdemannia</taxon>
    </lineage>
</organism>
<dbReference type="OrthoDB" id="10031156at2759"/>
<accession>A0A433D688</accession>
<sequence>MATNKTLDKLRGDIMSNAGVEEKVEDFATRVYLELTFNSATPVNQRHLIDKILARYSAEYVVYRELMQNADYTKFATLTHPSKTRPDDATSKSVQIIFETLTTNDNPAAAAAAKVPNLKEKCKRVIFKNNGMPFRGEDWNRLKRIAEGNPGTYA</sequence>
<comment type="caution">
    <text evidence="1">The sequence shown here is derived from an EMBL/GenBank/DDBJ whole genome shotgun (WGS) entry which is preliminary data.</text>
</comment>
<dbReference type="Proteomes" id="UP000268093">
    <property type="component" value="Unassembled WGS sequence"/>
</dbReference>
<proteinExistence type="predicted"/>
<dbReference type="PANTHER" id="PTHR47839:SF1">
    <property type="entry name" value="DOMAIN PROTEIN, PUTATIVE (AFU_ORTHOLOGUE AFUA_6G04830)-RELATED"/>
    <property type="match status" value="1"/>
</dbReference>
<dbReference type="AlphaFoldDB" id="A0A433D688"/>
<keyword evidence="2" id="KW-1185">Reference proteome</keyword>
<gene>
    <name evidence="1" type="ORF">BC936DRAFT_147056</name>
</gene>